<proteinExistence type="predicted"/>
<feature type="compositionally biased region" description="Polar residues" evidence="1">
    <location>
        <begin position="266"/>
        <end position="281"/>
    </location>
</feature>
<evidence type="ECO:0000313" key="3">
    <source>
        <dbReference type="Proteomes" id="UP001153365"/>
    </source>
</evidence>
<dbReference type="EMBL" id="CALTRL010001848">
    <property type="protein sequence ID" value="CAH7673928.1"/>
    <property type="molecule type" value="Genomic_DNA"/>
</dbReference>
<organism evidence="2 3">
    <name type="scientific">Phakopsora pachyrhizi</name>
    <name type="common">Asian soybean rust disease fungus</name>
    <dbReference type="NCBI Taxonomy" id="170000"/>
    <lineage>
        <taxon>Eukaryota</taxon>
        <taxon>Fungi</taxon>
        <taxon>Dikarya</taxon>
        <taxon>Basidiomycota</taxon>
        <taxon>Pucciniomycotina</taxon>
        <taxon>Pucciniomycetes</taxon>
        <taxon>Pucciniales</taxon>
        <taxon>Phakopsoraceae</taxon>
        <taxon>Phakopsora</taxon>
    </lineage>
</organism>
<feature type="compositionally biased region" description="Low complexity" evidence="1">
    <location>
        <begin position="282"/>
        <end position="298"/>
    </location>
</feature>
<comment type="caution">
    <text evidence="2">The sequence shown here is derived from an EMBL/GenBank/DDBJ whole genome shotgun (WGS) entry which is preliminary data.</text>
</comment>
<feature type="region of interest" description="Disordered" evidence="1">
    <location>
        <begin position="115"/>
        <end position="169"/>
    </location>
</feature>
<reference evidence="2" key="1">
    <citation type="submission" date="2022-06" db="EMBL/GenBank/DDBJ databases">
        <authorList>
            <consortium name="SYNGENTA / RWTH Aachen University"/>
        </authorList>
    </citation>
    <scope>NUCLEOTIDE SEQUENCE</scope>
</reference>
<feature type="region of interest" description="Disordered" evidence="1">
    <location>
        <begin position="73"/>
        <end position="102"/>
    </location>
</feature>
<evidence type="ECO:0000313" key="2">
    <source>
        <dbReference type="EMBL" id="CAH7673928.1"/>
    </source>
</evidence>
<feature type="region of interest" description="Disordered" evidence="1">
    <location>
        <begin position="252"/>
        <end position="298"/>
    </location>
</feature>
<feature type="compositionally biased region" description="Basic and acidic residues" evidence="1">
    <location>
        <begin position="153"/>
        <end position="162"/>
    </location>
</feature>
<feature type="compositionally biased region" description="Polar residues" evidence="1">
    <location>
        <begin position="73"/>
        <end position="96"/>
    </location>
</feature>
<keyword evidence="3" id="KW-1185">Reference proteome</keyword>
<evidence type="ECO:0000256" key="1">
    <source>
        <dbReference type="SAM" id="MobiDB-lite"/>
    </source>
</evidence>
<accession>A0AAV0AVE5</accession>
<dbReference type="AlphaFoldDB" id="A0AAV0AVE5"/>
<sequence length="298" mass="32456">MDLFGCCCLGLSRRRRSVVSGTVQEVTIDFSNKHLGKSLNNDEAPRKAAQSQPYKLSHYTSFSSYAGSAFNGQNEAGITRPSTANIPNSTFPSTPMVNRPSHSIEVSRLGCLSPTSSAKRSHLTISTNSSSLIRSENTQHISRDQDEEEETRDDANLAKYSDDPFAPPTPGVMVSYRKTSPNGVTYTPIMSPRNSFSTSNDNVIGFSSCSSIKMSSLRAISPHRLPLIQPLPSINVEEITSPSIEVSTIRSESAASQRQQDDTLVIQENTCELQGNLNPQPTSTARATTSRLSSSYKK</sequence>
<gene>
    <name evidence="2" type="ORF">PPACK8108_LOCUS8822</name>
</gene>
<name>A0AAV0AVE5_PHAPC</name>
<protein>
    <submittedName>
        <fullName evidence="2">Expressed protein</fullName>
    </submittedName>
</protein>
<feature type="compositionally biased region" description="Polar residues" evidence="1">
    <location>
        <begin position="115"/>
        <end position="140"/>
    </location>
</feature>
<dbReference type="Proteomes" id="UP001153365">
    <property type="component" value="Unassembled WGS sequence"/>
</dbReference>